<dbReference type="PROSITE" id="PS51371">
    <property type="entry name" value="CBS"/>
    <property type="match status" value="2"/>
</dbReference>
<comment type="caution">
    <text evidence="6">The sequence shown here is derived from an EMBL/GenBank/DDBJ whole genome shotgun (WGS) entry which is preliminary data.</text>
</comment>
<dbReference type="SUPFAM" id="SSF54631">
    <property type="entry name" value="CBS-domain pair"/>
    <property type="match status" value="2"/>
</dbReference>
<dbReference type="PANTHER" id="PTHR13780:SF47">
    <property type="entry name" value="SNF1-RELATED PROTEIN KINASE REGULATORY SUBUNIT GAMMA-1-LIKE"/>
    <property type="match status" value="1"/>
</dbReference>
<name>A0AAV0HNN6_9ROSI</name>
<proteinExistence type="predicted"/>
<keyword evidence="2 3" id="KW-0129">CBS domain</keyword>
<dbReference type="AlphaFoldDB" id="A0AAV0HNN6"/>
<evidence type="ECO:0000256" key="3">
    <source>
        <dbReference type="PROSITE-ProRule" id="PRU00703"/>
    </source>
</evidence>
<accession>A0AAV0HNN6</accession>
<evidence type="ECO:0000259" key="5">
    <source>
        <dbReference type="PROSITE" id="PS51371"/>
    </source>
</evidence>
<dbReference type="InterPro" id="IPR050511">
    <property type="entry name" value="AMPK_gamma/SDS23_families"/>
</dbReference>
<dbReference type="SMART" id="SM00116">
    <property type="entry name" value="CBS"/>
    <property type="match status" value="3"/>
</dbReference>
<sequence length="417" mass="44581">MAESKDDKDNSKLASCDAYFETVQARKKLPHSLQETLTSAFGRIPASSFPKVPGGKDTTVCHAVKVLSECNIMSAPVRNPDAGDGLDWKKRYLGIIDYAAIILWVLESAELAAVAISASTATAAGIGAGAVGAIGAVALGVTGPAAIAGLTAAAVGAAVAGGVAADRGVGKDAPTAVDSLGNDFYKDRWAPFLPVATDGSMLSVLLLLSKYRLRNVPVIEPGKPDVKNFITQSAVVQGLEGCKGRDWFDCIAACPLSDLGLPFMSPDKVICIQSDELILEAFKLMRDNEIGGLPVVEGPKRKIVGNISIRDIRFLLLKRELFNNFRQLTVKDFMMTISSHENSKVMPPITCKSDATLGSVIHHLASKSVHRIYVVENQDDGVVGVITLRDVISCFIYEPPNLFDVYFDSSIKEVLEK</sequence>
<feature type="transmembrane region" description="Helical" evidence="4">
    <location>
        <begin position="189"/>
        <end position="208"/>
    </location>
</feature>
<dbReference type="Gene3D" id="3.10.580.10">
    <property type="entry name" value="CBS-domain"/>
    <property type="match status" value="2"/>
</dbReference>
<feature type="domain" description="CBS" evidence="5">
    <location>
        <begin position="264"/>
        <end position="325"/>
    </location>
</feature>
<keyword evidence="4" id="KW-1133">Transmembrane helix</keyword>
<reference evidence="6" key="1">
    <citation type="submission" date="2022-08" db="EMBL/GenBank/DDBJ databases">
        <authorList>
            <person name="Gutierrez-Valencia J."/>
        </authorList>
    </citation>
    <scope>NUCLEOTIDE SEQUENCE</scope>
</reference>
<feature type="transmembrane region" description="Helical" evidence="4">
    <location>
        <begin position="148"/>
        <end position="169"/>
    </location>
</feature>
<gene>
    <name evidence="6" type="ORF">LITE_LOCUS5230</name>
</gene>
<dbReference type="InterPro" id="IPR046342">
    <property type="entry name" value="CBS_dom_sf"/>
</dbReference>
<dbReference type="Pfam" id="PF00571">
    <property type="entry name" value="CBS"/>
    <property type="match status" value="2"/>
</dbReference>
<evidence type="ECO:0000256" key="1">
    <source>
        <dbReference type="ARBA" id="ARBA00022737"/>
    </source>
</evidence>
<evidence type="ECO:0000256" key="2">
    <source>
        <dbReference type="ARBA" id="ARBA00023122"/>
    </source>
</evidence>
<protein>
    <recommendedName>
        <fullName evidence="5">CBS domain-containing protein</fullName>
    </recommendedName>
</protein>
<keyword evidence="4" id="KW-0472">Membrane</keyword>
<evidence type="ECO:0000313" key="7">
    <source>
        <dbReference type="Proteomes" id="UP001154282"/>
    </source>
</evidence>
<dbReference type="CDD" id="cd02205">
    <property type="entry name" value="CBS_pair_SF"/>
    <property type="match status" value="2"/>
</dbReference>
<organism evidence="6 7">
    <name type="scientific">Linum tenue</name>
    <dbReference type="NCBI Taxonomy" id="586396"/>
    <lineage>
        <taxon>Eukaryota</taxon>
        <taxon>Viridiplantae</taxon>
        <taxon>Streptophyta</taxon>
        <taxon>Embryophyta</taxon>
        <taxon>Tracheophyta</taxon>
        <taxon>Spermatophyta</taxon>
        <taxon>Magnoliopsida</taxon>
        <taxon>eudicotyledons</taxon>
        <taxon>Gunneridae</taxon>
        <taxon>Pentapetalae</taxon>
        <taxon>rosids</taxon>
        <taxon>fabids</taxon>
        <taxon>Malpighiales</taxon>
        <taxon>Linaceae</taxon>
        <taxon>Linum</taxon>
    </lineage>
</organism>
<feature type="transmembrane region" description="Helical" evidence="4">
    <location>
        <begin position="95"/>
        <end position="116"/>
    </location>
</feature>
<feature type="domain" description="CBS" evidence="5">
    <location>
        <begin position="342"/>
        <end position="405"/>
    </location>
</feature>
<dbReference type="InterPro" id="IPR000644">
    <property type="entry name" value="CBS_dom"/>
</dbReference>
<evidence type="ECO:0000313" key="6">
    <source>
        <dbReference type="EMBL" id="CAI0386807.1"/>
    </source>
</evidence>
<keyword evidence="7" id="KW-1185">Reference proteome</keyword>
<keyword evidence="1" id="KW-0677">Repeat</keyword>
<dbReference type="PANTHER" id="PTHR13780">
    <property type="entry name" value="AMP-ACTIVATED PROTEIN KINASE, GAMMA REGULATORY SUBUNIT"/>
    <property type="match status" value="1"/>
</dbReference>
<feature type="transmembrane region" description="Helical" evidence="4">
    <location>
        <begin position="122"/>
        <end position="141"/>
    </location>
</feature>
<dbReference type="EMBL" id="CAMGYJ010000002">
    <property type="protein sequence ID" value="CAI0386807.1"/>
    <property type="molecule type" value="Genomic_DNA"/>
</dbReference>
<evidence type="ECO:0000256" key="4">
    <source>
        <dbReference type="SAM" id="Phobius"/>
    </source>
</evidence>
<dbReference type="Proteomes" id="UP001154282">
    <property type="component" value="Unassembled WGS sequence"/>
</dbReference>
<keyword evidence="4" id="KW-0812">Transmembrane</keyword>